<evidence type="ECO:0000313" key="2">
    <source>
        <dbReference type="EMBL" id="MDB7908996.1"/>
    </source>
</evidence>
<dbReference type="PANTHER" id="PTHR33516">
    <property type="entry name" value="LEXA REPRESSOR"/>
    <property type="match status" value="1"/>
</dbReference>
<comment type="caution">
    <text evidence="2">The sequence shown here is derived from an EMBL/GenBank/DDBJ whole genome shotgun (WGS) entry which is preliminary data.</text>
</comment>
<dbReference type="CDD" id="cd00093">
    <property type="entry name" value="HTH_XRE"/>
    <property type="match status" value="1"/>
</dbReference>
<dbReference type="SUPFAM" id="SSF51306">
    <property type="entry name" value="LexA/Signal peptidase"/>
    <property type="match status" value="1"/>
</dbReference>
<dbReference type="InterPro" id="IPR039418">
    <property type="entry name" value="LexA-like"/>
</dbReference>
<evidence type="ECO:0000259" key="1">
    <source>
        <dbReference type="PROSITE" id="PS50943"/>
    </source>
</evidence>
<accession>A0AAW6C8P5</accession>
<dbReference type="Pfam" id="PF01381">
    <property type="entry name" value="HTH_3"/>
    <property type="match status" value="1"/>
</dbReference>
<dbReference type="Gene3D" id="2.10.109.10">
    <property type="entry name" value="Umud Fragment, subunit A"/>
    <property type="match status" value="1"/>
</dbReference>
<dbReference type="CDD" id="cd06529">
    <property type="entry name" value="S24_LexA-like"/>
    <property type="match status" value="1"/>
</dbReference>
<gene>
    <name evidence="2" type="ORF">PND83_23785</name>
</gene>
<reference evidence="2" key="1">
    <citation type="submission" date="2023-01" db="EMBL/GenBank/DDBJ databases">
        <title>Human gut microbiome strain richness.</title>
        <authorList>
            <person name="Chen-Liaw A."/>
        </authorList>
    </citation>
    <scope>NUCLEOTIDE SEQUENCE</scope>
    <source>
        <strain evidence="2">2225st1_A6_2225SCRN_200828</strain>
    </source>
</reference>
<organism evidence="2 3">
    <name type="scientific">Flavonifractor plautii</name>
    <name type="common">Fusobacterium plautii</name>
    <dbReference type="NCBI Taxonomy" id="292800"/>
    <lineage>
        <taxon>Bacteria</taxon>
        <taxon>Bacillati</taxon>
        <taxon>Bacillota</taxon>
        <taxon>Clostridia</taxon>
        <taxon>Eubacteriales</taxon>
        <taxon>Oscillospiraceae</taxon>
        <taxon>Flavonifractor</taxon>
    </lineage>
</organism>
<dbReference type="EMBL" id="JAQLWO010000065">
    <property type="protein sequence ID" value="MDB7908996.1"/>
    <property type="molecule type" value="Genomic_DNA"/>
</dbReference>
<dbReference type="InterPro" id="IPR001387">
    <property type="entry name" value="Cro/C1-type_HTH"/>
</dbReference>
<dbReference type="AlphaFoldDB" id="A0AAW6C8P5"/>
<dbReference type="InterPro" id="IPR010982">
    <property type="entry name" value="Lambda_DNA-bd_dom_sf"/>
</dbReference>
<dbReference type="PANTHER" id="PTHR33516:SF2">
    <property type="entry name" value="LEXA REPRESSOR-RELATED"/>
    <property type="match status" value="1"/>
</dbReference>
<dbReference type="Gene3D" id="1.10.260.40">
    <property type="entry name" value="lambda repressor-like DNA-binding domains"/>
    <property type="match status" value="1"/>
</dbReference>
<dbReference type="InterPro" id="IPR036286">
    <property type="entry name" value="LexA/Signal_pep-like_sf"/>
</dbReference>
<dbReference type="InterPro" id="IPR015927">
    <property type="entry name" value="Peptidase_S24_S26A/B/C"/>
</dbReference>
<evidence type="ECO:0000313" key="3">
    <source>
        <dbReference type="Proteomes" id="UP001211006"/>
    </source>
</evidence>
<sequence length="199" mass="21696">MHTLKILRTGKKWTQQQVADMLGVDRTTYAKYESGASEPNFEILKKLSQIYHVQSDVILGMSSHLNEIGSKLIPVLGDVAAGIPIDAIENIVDYEEIDAAMAGTGEFFGLRIKGHSMEPRICDGDTVIVRQQSDVDSGEFAVVLVNGSEATVKKIKKGPSGLGLIPLNPAYEPIYYTPDEIEKLPVSIVGKVVELRGKL</sequence>
<dbReference type="SMART" id="SM00530">
    <property type="entry name" value="HTH_XRE"/>
    <property type="match status" value="1"/>
</dbReference>
<proteinExistence type="predicted"/>
<protein>
    <submittedName>
        <fullName evidence="2">S24 family peptidase</fullName>
    </submittedName>
</protein>
<dbReference type="InterPro" id="IPR050077">
    <property type="entry name" value="LexA_repressor"/>
</dbReference>
<dbReference type="SUPFAM" id="SSF47413">
    <property type="entry name" value="lambda repressor-like DNA-binding domains"/>
    <property type="match status" value="1"/>
</dbReference>
<dbReference type="Pfam" id="PF00717">
    <property type="entry name" value="Peptidase_S24"/>
    <property type="match status" value="1"/>
</dbReference>
<dbReference type="PROSITE" id="PS50943">
    <property type="entry name" value="HTH_CROC1"/>
    <property type="match status" value="1"/>
</dbReference>
<feature type="domain" description="HTH cro/C1-type" evidence="1">
    <location>
        <begin position="4"/>
        <end position="58"/>
    </location>
</feature>
<dbReference type="RefSeq" id="WP_271909139.1">
    <property type="nucleotide sequence ID" value="NZ_JAQLWN010000055.1"/>
</dbReference>
<name>A0AAW6C8P5_FLAPL</name>
<dbReference type="Proteomes" id="UP001211006">
    <property type="component" value="Unassembled WGS sequence"/>
</dbReference>
<dbReference type="GO" id="GO:0003677">
    <property type="term" value="F:DNA binding"/>
    <property type="evidence" value="ECO:0007669"/>
    <property type="project" value="InterPro"/>
</dbReference>